<dbReference type="EMBL" id="CP080034">
    <property type="protein sequence ID" value="QYC10557.1"/>
    <property type="molecule type" value="Genomic_DNA"/>
</dbReference>
<gene>
    <name evidence="2" type="ORF">KWG56_00595</name>
</gene>
<organism evidence="2 3">
    <name type="scientific">Brevundimonas nasdae</name>
    <dbReference type="NCBI Taxonomy" id="172043"/>
    <lineage>
        <taxon>Bacteria</taxon>
        <taxon>Pseudomonadati</taxon>
        <taxon>Pseudomonadota</taxon>
        <taxon>Alphaproteobacteria</taxon>
        <taxon>Caulobacterales</taxon>
        <taxon>Caulobacteraceae</taxon>
        <taxon>Brevundimonas</taxon>
    </lineage>
</organism>
<dbReference type="GeneID" id="94373742"/>
<feature type="region of interest" description="Disordered" evidence="1">
    <location>
        <begin position="486"/>
        <end position="505"/>
    </location>
</feature>
<sequence>MAMVAAWAAKAVTAKVIAAAGIKSLVAAKAIYAAAYAATYVATAVALNAASQALMGGAPDMDSGKTSLRQAIPPRRRGYGRRRIGGFYLLWTARANYAYDVIAWHHGRVQGPVEQVWSHDDILVVRPDGWVEGGHGYGAGNNDLIHLETRLGRETETAYPALVAALGASGEWTNAHRGDGLATLGADYRHAKKENLLTDFPNGDPKWSVVAPLSPVWDPRDPAQIRTNPVNHRAVDAMGRGNLALMILDFLCHQEGMGEDYETTVAPEIAHWKGEIDICDEVVPLRSGGTTKRYWGSIDYGLTDDPQDTLDKLLKGCDGRLSKTEAGVWKLWVGKYRPPSVTLTRDDILDMVLAGDVASQEAVTEIVPSFVSEAHKWSLVATDPWTDETDASLYGGGRSRPDTFEVVNINSQVRRLVKRDMSRERASLRGRLDGRLSCVRVLGERWVAVEFEDLDETRIVELQKGVKTAFSRGVVEMPFIEADPNIDAWNPATEEGDGPQTSPRPVQPVLAAPTISEVLVFEDSVGGATGVRLRIAAAGPSRNDLTWSARWRVRGAVSWVEGNYADLDPSAAALLETGFVSSANLDVQAAYLTGGGSLSPWSDTFGVDATIVTAGVATDFMTRDVVYPISSTADSVSVQEVNGVTRGGATVKIEAQTIGGLPPLTSFGVFWRAADGVEVEVSPAMTHMQNGGWLFLGWISTSSATGDYPEGPTPPGGWGGSGEAVIVV</sequence>
<accession>A0ABX8TID5</accession>
<reference evidence="2 3" key="1">
    <citation type="submission" date="2021-07" db="EMBL/GenBank/DDBJ databases">
        <title>Isolation and characterization of bacteria from a gold mining with a capacity of golden bioaccumulation.</title>
        <authorList>
            <person name="Yang X.J."/>
        </authorList>
    </citation>
    <scope>NUCLEOTIDE SEQUENCE [LARGE SCALE GENOMIC DNA]</scope>
    <source>
        <strain evidence="2 3">Au29</strain>
    </source>
</reference>
<dbReference type="Proteomes" id="UP000824334">
    <property type="component" value="Chromosome"/>
</dbReference>
<evidence type="ECO:0000256" key="1">
    <source>
        <dbReference type="SAM" id="MobiDB-lite"/>
    </source>
</evidence>
<dbReference type="RefSeq" id="WP_219353309.1">
    <property type="nucleotide sequence ID" value="NZ_CP080034.1"/>
</dbReference>
<keyword evidence="3" id="KW-1185">Reference proteome</keyword>
<proteinExistence type="predicted"/>
<evidence type="ECO:0008006" key="4">
    <source>
        <dbReference type="Google" id="ProtNLM"/>
    </source>
</evidence>
<name>A0ABX8TID5_9CAUL</name>
<evidence type="ECO:0000313" key="3">
    <source>
        <dbReference type="Proteomes" id="UP000824334"/>
    </source>
</evidence>
<evidence type="ECO:0000313" key="2">
    <source>
        <dbReference type="EMBL" id="QYC10557.1"/>
    </source>
</evidence>
<protein>
    <recommendedName>
        <fullName evidence="4">Tip attachment protein J domain-containing protein</fullName>
    </recommendedName>
</protein>